<dbReference type="InterPro" id="IPR002938">
    <property type="entry name" value="FAD-bd"/>
</dbReference>
<dbReference type="EMBL" id="JBAWTH010000042">
    <property type="protein sequence ID" value="KAL2283552.1"/>
    <property type="molecule type" value="Genomic_DNA"/>
</dbReference>
<dbReference type="Pfam" id="PF01494">
    <property type="entry name" value="FAD_binding_3"/>
    <property type="match status" value="1"/>
</dbReference>
<proteinExistence type="predicted"/>
<keyword evidence="8" id="KW-1185">Reference proteome</keyword>
<dbReference type="PRINTS" id="PR00420">
    <property type="entry name" value="RNGMNOXGNASE"/>
</dbReference>
<sequence>MVDKKLHTLIIGAGTTGLLIAQGLKKANLPFKIFEYETSTTYQSRPREWGMTLHWGSTHINKCLPPELSARFSEAYADPSLSLDATSGLPVHNGKTGELILEMAGEKPMRVSRKKMRNLFMEGIDVQYGKSVVSCRVIEDKKDEDNGRVRVKFADGTDALGDVVVGCDGAKSVVRENIVGVEAAQLTVVPLSMFNFTQKFPAEFSKDLRSRNPLFITSIHPDHGTFFWLSIQDVPDPSAPETWTYQVIMSWIHNPLPHSENNYEGRMKFFKKRAEEWAEPWRTAGRLVKEDTKIPMDAGTYWEKAKKWDNRQGRMTISGDAAHPMTPHRGQGLNNALQDSSNFVAAMISVDKGGKTLADAIDAYDNEVLERGTLETEISLKQTMFIHNWDTLMQSPMVKMGMHQAKKE</sequence>
<evidence type="ECO:0000256" key="3">
    <source>
        <dbReference type="ARBA" id="ARBA00022827"/>
    </source>
</evidence>
<keyword evidence="5" id="KW-0503">Monooxygenase</keyword>
<comment type="cofactor">
    <cofactor evidence="1">
        <name>FAD</name>
        <dbReference type="ChEBI" id="CHEBI:57692"/>
    </cofactor>
</comment>
<protein>
    <recommendedName>
        <fullName evidence="6">FAD-binding domain-containing protein</fullName>
    </recommendedName>
</protein>
<evidence type="ECO:0000256" key="1">
    <source>
        <dbReference type="ARBA" id="ARBA00001974"/>
    </source>
</evidence>
<comment type="caution">
    <text evidence="7">The sequence shown here is derived from an EMBL/GenBank/DDBJ whole genome shotgun (WGS) entry which is preliminary data.</text>
</comment>
<gene>
    <name evidence="7" type="ORF">FJTKL_09868</name>
</gene>
<dbReference type="Gene3D" id="3.50.50.60">
    <property type="entry name" value="FAD/NAD(P)-binding domain"/>
    <property type="match status" value="1"/>
</dbReference>
<evidence type="ECO:0000256" key="2">
    <source>
        <dbReference type="ARBA" id="ARBA00022630"/>
    </source>
</evidence>
<dbReference type="InterPro" id="IPR036188">
    <property type="entry name" value="FAD/NAD-bd_sf"/>
</dbReference>
<keyword evidence="2" id="KW-0285">Flavoprotein</keyword>
<feature type="domain" description="FAD-binding" evidence="6">
    <location>
        <begin position="123"/>
        <end position="372"/>
    </location>
</feature>
<evidence type="ECO:0000256" key="4">
    <source>
        <dbReference type="ARBA" id="ARBA00023002"/>
    </source>
</evidence>
<dbReference type="Proteomes" id="UP001600888">
    <property type="component" value="Unassembled WGS sequence"/>
</dbReference>
<evidence type="ECO:0000313" key="7">
    <source>
        <dbReference type="EMBL" id="KAL2283552.1"/>
    </source>
</evidence>
<keyword evidence="4" id="KW-0560">Oxidoreductase</keyword>
<dbReference type="PANTHER" id="PTHR47178:SF2">
    <property type="entry name" value="FAD-BINDING DOMAIN-CONTAINING PROTEIN"/>
    <property type="match status" value="1"/>
</dbReference>
<name>A0ABR4EM99_9PEZI</name>
<accession>A0ABR4EM99</accession>
<evidence type="ECO:0000313" key="8">
    <source>
        <dbReference type="Proteomes" id="UP001600888"/>
    </source>
</evidence>
<reference evidence="7 8" key="1">
    <citation type="submission" date="2024-03" db="EMBL/GenBank/DDBJ databases">
        <title>A high-quality draft genome sequence of Diaporthe vaccinii, a causative agent of upright dieback and viscid rot disease in cranberry plants.</title>
        <authorList>
            <person name="Sarrasin M."/>
            <person name="Lang B.F."/>
            <person name="Burger G."/>
        </authorList>
    </citation>
    <scope>NUCLEOTIDE SEQUENCE [LARGE SCALE GENOMIC DNA]</scope>
    <source>
        <strain evidence="7 8">IS7</strain>
    </source>
</reference>
<keyword evidence="3" id="KW-0274">FAD</keyword>
<dbReference type="SUPFAM" id="SSF51905">
    <property type="entry name" value="FAD/NAD(P)-binding domain"/>
    <property type="match status" value="1"/>
</dbReference>
<organism evidence="7 8">
    <name type="scientific">Diaporthe vaccinii</name>
    <dbReference type="NCBI Taxonomy" id="105482"/>
    <lineage>
        <taxon>Eukaryota</taxon>
        <taxon>Fungi</taxon>
        <taxon>Dikarya</taxon>
        <taxon>Ascomycota</taxon>
        <taxon>Pezizomycotina</taxon>
        <taxon>Sordariomycetes</taxon>
        <taxon>Sordariomycetidae</taxon>
        <taxon>Diaporthales</taxon>
        <taxon>Diaporthaceae</taxon>
        <taxon>Diaporthe</taxon>
        <taxon>Diaporthe eres species complex</taxon>
    </lineage>
</organism>
<dbReference type="PANTHER" id="PTHR47178">
    <property type="entry name" value="MONOOXYGENASE, FAD-BINDING"/>
    <property type="match status" value="1"/>
</dbReference>
<evidence type="ECO:0000256" key="5">
    <source>
        <dbReference type="ARBA" id="ARBA00023033"/>
    </source>
</evidence>
<evidence type="ECO:0000259" key="6">
    <source>
        <dbReference type="Pfam" id="PF01494"/>
    </source>
</evidence>